<dbReference type="Proteomes" id="UP001499986">
    <property type="component" value="Unassembled WGS sequence"/>
</dbReference>
<evidence type="ECO:0000313" key="6">
    <source>
        <dbReference type="Proteomes" id="UP001499986"/>
    </source>
</evidence>
<protein>
    <recommendedName>
        <fullName evidence="7">Polyprenyl synthetase family protein</fullName>
    </recommendedName>
</protein>
<proteinExistence type="inferred from homology"/>
<dbReference type="InterPro" id="IPR008949">
    <property type="entry name" value="Isoprenoid_synthase_dom_sf"/>
</dbReference>
<dbReference type="CDD" id="cd00685">
    <property type="entry name" value="Trans_IPPS_HT"/>
    <property type="match status" value="1"/>
</dbReference>
<gene>
    <name evidence="5" type="ORF">GCM10010255_71620</name>
</gene>
<dbReference type="SFLD" id="SFLDG01017">
    <property type="entry name" value="Polyprenyl_Transferase_Like"/>
    <property type="match status" value="1"/>
</dbReference>
<evidence type="ECO:0000256" key="4">
    <source>
        <dbReference type="SAM" id="MobiDB-lite"/>
    </source>
</evidence>
<feature type="compositionally biased region" description="Low complexity" evidence="4">
    <location>
        <begin position="114"/>
        <end position="130"/>
    </location>
</feature>
<keyword evidence="3" id="KW-0808">Transferase</keyword>
<keyword evidence="2" id="KW-0460">Magnesium</keyword>
<dbReference type="SFLD" id="SFLDS00005">
    <property type="entry name" value="Isoprenoid_Synthase_Type_I"/>
    <property type="match status" value="1"/>
</dbReference>
<name>A0ABP5WA62_9ACTN</name>
<comment type="similarity">
    <text evidence="3">Belongs to the FPP/GGPP synthase family.</text>
</comment>
<feature type="region of interest" description="Disordered" evidence="4">
    <location>
        <begin position="1"/>
        <end position="150"/>
    </location>
</feature>
<dbReference type="PANTHER" id="PTHR12001:SF71">
    <property type="entry name" value="(2E,6E)-FARNESYL DIPHOSPHATE SYNTHASE"/>
    <property type="match status" value="1"/>
</dbReference>
<comment type="caution">
    <text evidence="5">The sequence shown here is derived from an EMBL/GenBank/DDBJ whole genome shotgun (WGS) entry which is preliminary data.</text>
</comment>
<dbReference type="InterPro" id="IPR033749">
    <property type="entry name" value="Polyprenyl_synt_CS"/>
</dbReference>
<dbReference type="InterPro" id="IPR000092">
    <property type="entry name" value="Polyprenyl_synt"/>
</dbReference>
<dbReference type="EMBL" id="BAAASE010000012">
    <property type="protein sequence ID" value="GAA2420880.1"/>
    <property type="molecule type" value="Genomic_DNA"/>
</dbReference>
<evidence type="ECO:0000256" key="2">
    <source>
        <dbReference type="ARBA" id="ARBA00022842"/>
    </source>
</evidence>
<evidence type="ECO:0000256" key="1">
    <source>
        <dbReference type="ARBA" id="ARBA00022723"/>
    </source>
</evidence>
<dbReference type="PROSITE" id="PS00444">
    <property type="entry name" value="POLYPRENYL_SYNTHASE_2"/>
    <property type="match status" value="1"/>
</dbReference>
<dbReference type="PANTHER" id="PTHR12001">
    <property type="entry name" value="GERANYLGERANYL PYROPHOSPHATE SYNTHASE"/>
    <property type="match status" value="1"/>
</dbReference>
<evidence type="ECO:0000256" key="3">
    <source>
        <dbReference type="RuleBase" id="RU004466"/>
    </source>
</evidence>
<accession>A0ABP5WA62</accession>
<keyword evidence="6" id="KW-1185">Reference proteome</keyword>
<organism evidence="5 6">
    <name type="scientific">Streptomyces coeruleofuscus</name>
    <dbReference type="NCBI Taxonomy" id="66879"/>
    <lineage>
        <taxon>Bacteria</taxon>
        <taxon>Bacillati</taxon>
        <taxon>Actinomycetota</taxon>
        <taxon>Actinomycetes</taxon>
        <taxon>Kitasatosporales</taxon>
        <taxon>Streptomycetaceae</taxon>
        <taxon>Streptomyces</taxon>
    </lineage>
</organism>
<evidence type="ECO:0008006" key="7">
    <source>
        <dbReference type="Google" id="ProtNLM"/>
    </source>
</evidence>
<dbReference type="Gene3D" id="1.10.600.10">
    <property type="entry name" value="Farnesyl Diphosphate Synthase"/>
    <property type="match status" value="1"/>
</dbReference>
<evidence type="ECO:0000313" key="5">
    <source>
        <dbReference type="EMBL" id="GAA2420880.1"/>
    </source>
</evidence>
<keyword evidence="1" id="KW-0479">Metal-binding</keyword>
<dbReference type="Pfam" id="PF00348">
    <property type="entry name" value="polyprenyl_synt"/>
    <property type="match status" value="1"/>
</dbReference>
<sequence length="479" mass="48438">MTSSSTAVDAARRAGGGHDEGQEHVDGRRAGGPHAAGLRATDLHAGSLIHAGRLGPSDDVDRAAGPGNAGGASRTGDSRQPGTLGQAVVPSRSVAADHARASHDTGASGHPYVSSPSGSSDHASAPGHAPGSHPSRGPGHSAAPDPLAGPHQILHRCRTLVRPALAEAVGRLHPWVGEMAAYSFGWCEVGGAAAAAPGGKGVRQALAVLGAEAAGASGRDGVAAAVAVELVHAFSLLHDDIMDGDADRRRRPAVWKAYGTGPAVLAGDALFALAVETLAVQPGGAAAVRTLSVALGDLVRGQADDLLFADRPWTGPERVRPDEYRAMAEHKTGSLLGCAAALGAVLGGAAPETAAALDRVGRHLGIAFQIVDDVLGIWGDPQVTGKPVHGDLRERKKTFPVLVALGSARGDRLAALLEAGDDPGAAAELIERAGARAAAMTEARRHLAAVDTALAGVPLEARALGELRSLLGFLVRRDV</sequence>
<reference evidence="6" key="1">
    <citation type="journal article" date="2019" name="Int. J. Syst. Evol. Microbiol.">
        <title>The Global Catalogue of Microorganisms (GCM) 10K type strain sequencing project: providing services to taxonomists for standard genome sequencing and annotation.</title>
        <authorList>
            <consortium name="The Broad Institute Genomics Platform"/>
            <consortium name="The Broad Institute Genome Sequencing Center for Infectious Disease"/>
            <person name="Wu L."/>
            <person name="Ma J."/>
        </authorList>
    </citation>
    <scope>NUCLEOTIDE SEQUENCE [LARGE SCALE GENOMIC DNA]</scope>
    <source>
        <strain evidence="6">JCM 4358</strain>
    </source>
</reference>
<dbReference type="SUPFAM" id="SSF48576">
    <property type="entry name" value="Terpenoid synthases"/>
    <property type="match status" value="1"/>
</dbReference>
<feature type="compositionally biased region" description="Basic and acidic residues" evidence="4">
    <location>
        <begin position="10"/>
        <end position="29"/>
    </location>
</feature>